<keyword evidence="7" id="KW-1185">Reference proteome</keyword>
<organism evidence="6 7">
    <name type="scientific">Winogradskyella immobilis</name>
    <dbReference type="NCBI Taxonomy" id="2816852"/>
    <lineage>
        <taxon>Bacteria</taxon>
        <taxon>Pseudomonadati</taxon>
        <taxon>Bacteroidota</taxon>
        <taxon>Flavobacteriia</taxon>
        <taxon>Flavobacteriales</taxon>
        <taxon>Flavobacteriaceae</taxon>
        <taxon>Winogradskyella</taxon>
    </lineage>
</organism>
<keyword evidence="3 6" id="KW-0347">Helicase</keyword>
<dbReference type="InterPro" id="IPR027417">
    <property type="entry name" value="P-loop_NTPase"/>
</dbReference>
<dbReference type="InterPro" id="IPR011545">
    <property type="entry name" value="DEAD/DEAH_box_helicase_dom"/>
</dbReference>
<dbReference type="Proteomes" id="UP000778797">
    <property type="component" value="Unassembled WGS sequence"/>
</dbReference>
<evidence type="ECO:0000313" key="6">
    <source>
        <dbReference type="EMBL" id="MCC1484481.1"/>
    </source>
</evidence>
<proteinExistence type="predicted"/>
<evidence type="ECO:0000256" key="4">
    <source>
        <dbReference type="ARBA" id="ARBA00022840"/>
    </source>
</evidence>
<dbReference type="Pfam" id="PF00270">
    <property type="entry name" value="DEAD"/>
    <property type="match status" value="1"/>
</dbReference>
<dbReference type="EMBL" id="JAFMPT010000008">
    <property type="protein sequence ID" value="MCC1484481.1"/>
    <property type="molecule type" value="Genomic_DNA"/>
</dbReference>
<evidence type="ECO:0000256" key="1">
    <source>
        <dbReference type="ARBA" id="ARBA00022741"/>
    </source>
</evidence>
<evidence type="ECO:0000313" key="7">
    <source>
        <dbReference type="Proteomes" id="UP000778797"/>
    </source>
</evidence>
<dbReference type="InterPro" id="IPR014001">
    <property type="entry name" value="Helicase_ATP-bd"/>
</dbReference>
<protein>
    <submittedName>
        <fullName evidence="6">DEAD/DEAH box helicase</fullName>
    </submittedName>
</protein>
<comment type="caution">
    <text evidence="6">The sequence shown here is derived from an EMBL/GenBank/DDBJ whole genome shotgun (WGS) entry which is preliminary data.</text>
</comment>
<evidence type="ECO:0000259" key="5">
    <source>
        <dbReference type="PROSITE" id="PS51192"/>
    </source>
</evidence>
<keyword evidence="4" id="KW-0067">ATP-binding</keyword>
<dbReference type="PANTHER" id="PTHR47959:SF1">
    <property type="entry name" value="ATP-DEPENDENT RNA HELICASE DBPA"/>
    <property type="match status" value="1"/>
</dbReference>
<keyword evidence="1" id="KW-0547">Nucleotide-binding</keyword>
<dbReference type="InterPro" id="IPR050079">
    <property type="entry name" value="DEAD_box_RNA_helicase"/>
</dbReference>
<name>A0ABS8ENJ9_9FLAO</name>
<evidence type="ECO:0000256" key="2">
    <source>
        <dbReference type="ARBA" id="ARBA00022801"/>
    </source>
</evidence>
<gene>
    <name evidence="6" type="ORF">J1C55_07780</name>
</gene>
<accession>A0ABS8ENJ9</accession>
<sequence>MSLKKLHPLLKEAIDNIGIKDSNTLQKKVLPVLKGGADAYVIAPTGSGKTTALIINTIHKLKAEAFEDSPRALIFVETKQKALDLKEQFVTFTKHTNLRAYTVYDAYDIEKQRDEIYVGTDILIATPARLSKLYFKNWVHLGQIKLLAVEDAGYIVRNNIHNIILRLTESVDKCQFIIISDTMNSKMANYQNSFMSNARILKED</sequence>
<dbReference type="PROSITE" id="PS51192">
    <property type="entry name" value="HELICASE_ATP_BIND_1"/>
    <property type="match status" value="1"/>
</dbReference>
<evidence type="ECO:0000256" key="3">
    <source>
        <dbReference type="ARBA" id="ARBA00022806"/>
    </source>
</evidence>
<keyword evidence="2" id="KW-0378">Hydrolase</keyword>
<reference evidence="7" key="1">
    <citation type="submission" date="2021-03" db="EMBL/GenBank/DDBJ databases">
        <title>Genome of Cognatishimia sp. F0-27.</title>
        <authorList>
            <person name="Ping X."/>
        </authorList>
    </citation>
    <scope>NUCLEOTIDE SEQUENCE [LARGE SCALE GENOMIC DNA]</scope>
    <source>
        <strain evidence="7">E313</strain>
    </source>
</reference>
<reference evidence="7" key="2">
    <citation type="submission" date="2023-07" db="EMBL/GenBank/DDBJ databases">
        <title>Genome of Winogradskyella sp. E313.</title>
        <authorList>
            <person name="Zhou Y."/>
        </authorList>
    </citation>
    <scope>NUCLEOTIDE SEQUENCE [LARGE SCALE GENOMIC DNA]</scope>
    <source>
        <strain evidence="7">E313</strain>
    </source>
</reference>
<dbReference type="SUPFAM" id="SSF52540">
    <property type="entry name" value="P-loop containing nucleoside triphosphate hydrolases"/>
    <property type="match status" value="1"/>
</dbReference>
<dbReference type="RefSeq" id="WP_227476927.1">
    <property type="nucleotide sequence ID" value="NZ_JAFMPT010000008.1"/>
</dbReference>
<dbReference type="Gene3D" id="3.40.50.300">
    <property type="entry name" value="P-loop containing nucleotide triphosphate hydrolases"/>
    <property type="match status" value="1"/>
</dbReference>
<dbReference type="SMART" id="SM00487">
    <property type="entry name" value="DEXDc"/>
    <property type="match status" value="1"/>
</dbReference>
<dbReference type="PANTHER" id="PTHR47959">
    <property type="entry name" value="ATP-DEPENDENT RNA HELICASE RHLE-RELATED"/>
    <property type="match status" value="1"/>
</dbReference>
<feature type="domain" description="Helicase ATP-binding" evidence="5">
    <location>
        <begin position="30"/>
        <end position="201"/>
    </location>
</feature>
<dbReference type="GO" id="GO:0004386">
    <property type="term" value="F:helicase activity"/>
    <property type="evidence" value="ECO:0007669"/>
    <property type="project" value="UniProtKB-KW"/>
</dbReference>